<comment type="caution">
    <text evidence="6">The sequence shown here is derived from an EMBL/GenBank/DDBJ whole genome shotgun (WGS) entry which is preliminary data.</text>
</comment>
<dbReference type="Gene3D" id="3.90.550.10">
    <property type="entry name" value="Spore Coat Polysaccharide Biosynthesis Protein SpsA, Chain A"/>
    <property type="match status" value="1"/>
</dbReference>
<name>A0A370H3X4_9NOCA</name>
<dbReference type="AlphaFoldDB" id="A0A370H3X4"/>
<sequence length="317" mass="34651">MGTAAAPVADDRLVVVAVATYRRPAGLTALLRSLADQVIEQPIRVVVVDNDPLGSAQGVTSRFAPDAHYAVEARPGIAAARNTALAVALALRPWAIAFIDDDEVADSRWLHALVSGLQRHRADIATGPVRYLVPYTADAEVRQSSYSQTLVRDDGAPVKYVATNNTIVLASWFADSPDLRFDESFSLSGGSDLEFFLRLQESGASSVWVPHAIVTTRLPLQRSTRRWLLRRELRNGQLIARLRMRFDGYSRGRAILVGLLLIQRGTLRSVSGLVVGQGIPMSARYHTMAGIGWLRAALGMLYEEYRREGLGEVACDG</sequence>
<keyword evidence="7" id="KW-1185">Reference proteome</keyword>
<evidence type="ECO:0000313" key="6">
    <source>
        <dbReference type="EMBL" id="RDI50899.1"/>
    </source>
</evidence>
<keyword evidence="3" id="KW-0328">Glycosyltransferase</keyword>
<evidence type="ECO:0000259" key="5">
    <source>
        <dbReference type="Pfam" id="PF00535"/>
    </source>
</evidence>
<dbReference type="SUPFAM" id="SSF53448">
    <property type="entry name" value="Nucleotide-diphospho-sugar transferases"/>
    <property type="match status" value="1"/>
</dbReference>
<gene>
    <name evidence="6" type="ORF">DFR68_105376</name>
</gene>
<evidence type="ECO:0000256" key="3">
    <source>
        <dbReference type="ARBA" id="ARBA00022676"/>
    </source>
</evidence>
<organism evidence="6 7">
    <name type="scientific">Nocardia mexicana</name>
    <dbReference type="NCBI Taxonomy" id="279262"/>
    <lineage>
        <taxon>Bacteria</taxon>
        <taxon>Bacillati</taxon>
        <taxon>Actinomycetota</taxon>
        <taxon>Actinomycetes</taxon>
        <taxon>Mycobacteriales</taxon>
        <taxon>Nocardiaceae</taxon>
        <taxon>Nocardia</taxon>
    </lineage>
</organism>
<dbReference type="CDD" id="cd00761">
    <property type="entry name" value="Glyco_tranf_GTA_type"/>
    <property type="match status" value="1"/>
</dbReference>
<dbReference type="RefSeq" id="WP_068020209.1">
    <property type="nucleotide sequence ID" value="NZ_QQAZ01000005.1"/>
</dbReference>
<evidence type="ECO:0000256" key="2">
    <source>
        <dbReference type="ARBA" id="ARBA00006739"/>
    </source>
</evidence>
<protein>
    <submittedName>
        <fullName evidence="6">Succinoglycan biosynthesis protein ExoM</fullName>
    </submittedName>
</protein>
<dbReference type="PANTHER" id="PTHR43179">
    <property type="entry name" value="RHAMNOSYLTRANSFERASE WBBL"/>
    <property type="match status" value="1"/>
</dbReference>
<dbReference type="Proteomes" id="UP000255355">
    <property type="component" value="Unassembled WGS sequence"/>
</dbReference>
<reference evidence="6 7" key="1">
    <citation type="submission" date="2018-07" db="EMBL/GenBank/DDBJ databases">
        <title>Genomic Encyclopedia of Type Strains, Phase IV (KMG-IV): sequencing the most valuable type-strain genomes for metagenomic binning, comparative biology and taxonomic classification.</title>
        <authorList>
            <person name="Goeker M."/>
        </authorList>
    </citation>
    <scope>NUCLEOTIDE SEQUENCE [LARGE SCALE GENOMIC DNA]</scope>
    <source>
        <strain evidence="6 7">DSM 44952</strain>
    </source>
</reference>
<dbReference type="PANTHER" id="PTHR43179:SF12">
    <property type="entry name" value="GALACTOFURANOSYLTRANSFERASE GLFT2"/>
    <property type="match status" value="1"/>
</dbReference>
<evidence type="ECO:0000313" key="7">
    <source>
        <dbReference type="Proteomes" id="UP000255355"/>
    </source>
</evidence>
<dbReference type="EMBL" id="QQAZ01000005">
    <property type="protein sequence ID" value="RDI50899.1"/>
    <property type="molecule type" value="Genomic_DNA"/>
</dbReference>
<evidence type="ECO:0000256" key="4">
    <source>
        <dbReference type="ARBA" id="ARBA00022679"/>
    </source>
</evidence>
<proteinExistence type="inferred from homology"/>
<comment type="similarity">
    <text evidence="2">Belongs to the glycosyltransferase 2 family.</text>
</comment>
<evidence type="ECO:0000256" key="1">
    <source>
        <dbReference type="ARBA" id="ARBA00004776"/>
    </source>
</evidence>
<accession>A0A370H3X4</accession>
<dbReference type="Pfam" id="PF00535">
    <property type="entry name" value="Glycos_transf_2"/>
    <property type="match status" value="1"/>
</dbReference>
<feature type="domain" description="Glycosyltransferase 2-like" evidence="5">
    <location>
        <begin position="16"/>
        <end position="131"/>
    </location>
</feature>
<dbReference type="GO" id="GO:0016757">
    <property type="term" value="F:glycosyltransferase activity"/>
    <property type="evidence" value="ECO:0007669"/>
    <property type="project" value="UniProtKB-KW"/>
</dbReference>
<dbReference type="InterPro" id="IPR029044">
    <property type="entry name" value="Nucleotide-diphossugar_trans"/>
</dbReference>
<comment type="pathway">
    <text evidence="1">Cell wall biogenesis; cell wall polysaccharide biosynthesis.</text>
</comment>
<keyword evidence="4" id="KW-0808">Transferase</keyword>
<dbReference type="STRING" id="1210089.GCA_001613165_03224"/>
<dbReference type="InterPro" id="IPR001173">
    <property type="entry name" value="Glyco_trans_2-like"/>
</dbReference>